<name>A0A9W9Z8S8_9CNID</name>
<feature type="region of interest" description="Disordered" evidence="1">
    <location>
        <begin position="106"/>
        <end position="127"/>
    </location>
</feature>
<gene>
    <name evidence="2" type="ORF">OS493_030989</name>
</gene>
<evidence type="ECO:0000313" key="3">
    <source>
        <dbReference type="Proteomes" id="UP001163046"/>
    </source>
</evidence>
<protein>
    <submittedName>
        <fullName evidence="2">Uncharacterized protein</fullName>
    </submittedName>
</protein>
<evidence type="ECO:0000256" key="1">
    <source>
        <dbReference type="SAM" id="MobiDB-lite"/>
    </source>
</evidence>
<dbReference type="OrthoDB" id="10620180at2759"/>
<dbReference type="EMBL" id="MU826384">
    <property type="protein sequence ID" value="KAJ7377031.1"/>
    <property type="molecule type" value="Genomic_DNA"/>
</dbReference>
<feature type="compositionally biased region" description="Basic and acidic residues" evidence="1">
    <location>
        <begin position="110"/>
        <end position="120"/>
    </location>
</feature>
<comment type="caution">
    <text evidence="2">The sequence shown here is derived from an EMBL/GenBank/DDBJ whole genome shotgun (WGS) entry which is preliminary data.</text>
</comment>
<organism evidence="2 3">
    <name type="scientific">Desmophyllum pertusum</name>
    <dbReference type="NCBI Taxonomy" id="174260"/>
    <lineage>
        <taxon>Eukaryota</taxon>
        <taxon>Metazoa</taxon>
        <taxon>Cnidaria</taxon>
        <taxon>Anthozoa</taxon>
        <taxon>Hexacorallia</taxon>
        <taxon>Scleractinia</taxon>
        <taxon>Caryophylliina</taxon>
        <taxon>Caryophylliidae</taxon>
        <taxon>Desmophyllum</taxon>
    </lineage>
</organism>
<proteinExistence type="predicted"/>
<reference evidence="2" key="1">
    <citation type="submission" date="2023-01" db="EMBL/GenBank/DDBJ databases">
        <title>Genome assembly of the deep-sea coral Lophelia pertusa.</title>
        <authorList>
            <person name="Herrera S."/>
            <person name="Cordes E."/>
        </authorList>
    </citation>
    <scope>NUCLEOTIDE SEQUENCE</scope>
    <source>
        <strain evidence="2">USNM1676648</strain>
        <tissue evidence="2">Polyp</tissue>
    </source>
</reference>
<dbReference type="AlphaFoldDB" id="A0A9W9Z8S8"/>
<accession>A0A9W9Z8S8</accession>
<sequence length="234" mass="26004">MDRKKSLQKQLAFQTIHNVSDSKMGQAILKKNPYETRVLTDKLEHMDFHKRKWKNDFCGRVNDTRQEFKQTRSMENLSRVRSYHGATDTTRPRVSGKPNVGIYRQLGKTSEADATSRKEPTLSAASKEGAIASISGKRKLLQQTLRKTSTTETKTSLVLPPLHEKGRGQFLKTSDEMKGSIEKSLSSLPRLADSLSTETGTILTRSVSSAAGFHPAAEATCRTDADEETATKCS</sequence>
<keyword evidence="3" id="KW-1185">Reference proteome</keyword>
<dbReference type="Proteomes" id="UP001163046">
    <property type="component" value="Unassembled WGS sequence"/>
</dbReference>
<evidence type="ECO:0000313" key="2">
    <source>
        <dbReference type="EMBL" id="KAJ7377031.1"/>
    </source>
</evidence>